<dbReference type="RefSeq" id="WP_369896844.1">
    <property type="nucleotide sequence ID" value="NZ_JBGFFX010000019.1"/>
</dbReference>
<dbReference type="Proteomes" id="UP001565243">
    <property type="component" value="Unassembled WGS sequence"/>
</dbReference>
<comment type="caution">
    <text evidence="2">The sequence shown here is derived from an EMBL/GenBank/DDBJ whole genome shotgun (WGS) entry which is preliminary data.</text>
</comment>
<reference evidence="2 3" key="1">
    <citation type="submission" date="2024-07" db="EMBL/GenBank/DDBJ databases">
        <authorList>
            <person name="Hebao G."/>
        </authorList>
    </citation>
    <scope>NUCLEOTIDE SEQUENCE [LARGE SCALE GENOMIC DNA]</scope>
    <source>
        <strain evidence="2 3">ACCC 02193</strain>
    </source>
</reference>
<keyword evidence="1" id="KW-1133">Transmembrane helix</keyword>
<sequence length="129" mass="13844">MRYLILSCGFCALYMIMMEQMAPEKTGSALYYAGLGCCSLIALVITWNDKSDGFDGLIGAVMTALIPLAGIALIVYGAGSKLGYFGIGADTGDFVNNSSEQLATLSLVLGLMLILISAIRIWMNHIHKR</sequence>
<accession>A0ABV4EEL3</accession>
<feature type="transmembrane region" description="Helical" evidence="1">
    <location>
        <begin position="28"/>
        <end position="45"/>
    </location>
</feature>
<evidence type="ECO:0000256" key="1">
    <source>
        <dbReference type="SAM" id="Phobius"/>
    </source>
</evidence>
<dbReference type="EMBL" id="JBGFFX010000019">
    <property type="protein sequence ID" value="MEY8773204.1"/>
    <property type="molecule type" value="Genomic_DNA"/>
</dbReference>
<gene>
    <name evidence="2" type="ORF">AB6T85_22630</name>
</gene>
<protein>
    <submittedName>
        <fullName evidence="2">Uncharacterized protein</fullName>
    </submittedName>
</protein>
<organism evidence="2 3">
    <name type="scientific">Erwinia aeris</name>
    <dbReference type="NCBI Taxonomy" id="3239803"/>
    <lineage>
        <taxon>Bacteria</taxon>
        <taxon>Pseudomonadati</taxon>
        <taxon>Pseudomonadota</taxon>
        <taxon>Gammaproteobacteria</taxon>
        <taxon>Enterobacterales</taxon>
        <taxon>Erwiniaceae</taxon>
        <taxon>Erwinia</taxon>
    </lineage>
</organism>
<keyword evidence="3" id="KW-1185">Reference proteome</keyword>
<feature type="transmembrane region" description="Helical" evidence="1">
    <location>
        <begin position="102"/>
        <end position="123"/>
    </location>
</feature>
<keyword evidence="1" id="KW-0812">Transmembrane</keyword>
<evidence type="ECO:0000313" key="2">
    <source>
        <dbReference type="EMBL" id="MEY8773204.1"/>
    </source>
</evidence>
<feature type="transmembrane region" description="Helical" evidence="1">
    <location>
        <begin position="57"/>
        <end position="78"/>
    </location>
</feature>
<name>A0ABV4EEL3_9GAMM</name>
<evidence type="ECO:0000313" key="3">
    <source>
        <dbReference type="Proteomes" id="UP001565243"/>
    </source>
</evidence>
<keyword evidence="1" id="KW-0472">Membrane</keyword>
<proteinExistence type="predicted"/>